<dbReference type="SUPFAM" id="SSF48452">
    <property type="entry name" value="TPR-like"/>
    <property type="match status" value="1"/>
</dbReference>
<gene>
    <name evidence="5" type="ORF">CZ674_05295</name>
</gene>
<dbReference type="PROSITE" id="PS51352">
    <property type="entry name" value="THIOREDOXIN_2"/>
    <property type="match status" value="1"/>
</dbReference>
<accession>A0A1R4FM05</accession>
<dbReference type="RefSeq" id="WP_086991508.1">
    <property type="nucleotide sequence ID" value="NZ_FUHU01000026.1"/>
</dbReference>
<dbReference type="PANTHER" id="PTHR45663">
    <property type="entry name" value="GEO12009P1"/>
    <property type="match status" value="1"/>
</dbReference>
<dbReference type="GO" id="GO:0005737">
    <property type="term" value="C:cytoplasm"/>
    <property type="evidence" value="ECO:0007669"/>
    <property type="project" value="TreeGrafter"/>
</dbReference>
<evidence type="ECO:0000256" key="1">
    <source>
        <dbReference type="ARBA" id="ARBA00008987"/>
    </source>
</evidence>
<dbReference type="Gene3D" id="1.25.40.10">
    <property type="entry name" value="Tetratricopeptide repeat domain"/>
    <property type="match status" value="2"/>
</dbReference>
<dbReference type="Gene3D" id="3.40.30.10">
    <property type="entry name" value="Glutaredoxin"/>
    <property type="match status" value="1"/>
</dbReference>
<name>A0A1R4FM05_9MICO</name>
<reference evidence="5 6" key="1">
    <citation type="submission" date="2017-02" db="EMBL/GenBank/DDBJ databases">
        <authorList>
            <person name="Peterson S.W."/>
        </authorList>
    </citation>
    <scope>NUCLEOTIDE SEQUENCE [LARGE SCALE GENOMIC DNA]</scope>
    <source>
        <strain evidence="5 6">LMG 22410</strain>
    </source>
</reference>
<keyword evidence="2" id="KW-0676">Redox-active center</keyword>
<dbReference type="Pfam" id="PF00085">
    <property type="entry name" value="Thioredoxin"/>
    <property type="match status" value="1"/>
</dbReference>
<proteinExistence type="inferred from homology"/>
<dbReference type="InterPro" id="IPR013766">
    <property type="entry name" value="Thioredoxin_domain"/>
</dbReference>
<sequence>MSEQLPSGIAGAVDLSGLGKPKPEQGASGTRSKLVIDATEADFQQVVELSTRVPVIVDLWSARAVQSQQLSPVLEELVESYAGQLVLAKVDADSNPQLQQAFQAQSVPTVVALIGGRPAPLFAGDQPKEQIKAVFDQVLQIAAQEGITGRLPTDDAHVEQSEEETEKPLPPLHQKAYDALQAGDFDAAGQAYDKALQENPGDSDASAGRAQVRLLQRLQGKSLDDIRAEGAAAPDDLEKQMLVADLDLSGGHVDDAFGRLLDLFPGAGDQKDAVRSRLLELFEIVGNDDARVNAARRRLTLLLY</sequence>
<dbReference type="InterPro" id="IPR036249">
    <property type="entry name" value="Thioredoxin-like_sf"/>
</dbReference>
<dbReference type="PANTHER" id="PTHR45663:SF11">
    <property type="entry name" value="GEO12009P1"/>
    <property type="match status" value="1"/>
</dbReference>
<dbReference type="EMBL" id="FUHU01000026">
    <property type="protein sequence ID" value="SJM57060.1"/>
    <property type="molecule type" value="Genomic_DNA"/>
</dbReference>
<dbReference type="GO" id="GO:0006950">
    <property type="term" value="P:response to stress"/>
    <property type="evidence" value="ECO:0007669"/>
    <property type="project" value="UniProtKB-ARBA"/>
</dbReference>
<feature type="region of interest" description="Disordered" evidence="3">
    <location>
        <begin position="1"/>
        <end position="31"/>
    </location>
</feature>
<feature type="region of interest" description="Disordered" evidence="3">
    <location>
        <begin position="149"/>
        <end position="170"/>
    </location>
</feature>
<keyword evidence="6" id="KW-1185">Reference proteome</keyword>
<protein>
    <submittedName>
        <fullName evidence="5">Thioredoxin domain-containing protein EC-YbbN</fullName>
    </submittedName>
</protein>
<comment type="similarity">
    <text evidence="1">Belongs to the thioredoxin family.</text>
</comment>
<evidence type="ECO:0000256" key="3">
    <source>
        <dbReference type="SAM" id="MobiDB-lite"/>
    </source>
</evidence>
<dbReference type="CDD" id="cd02956">
    <property type="entry name" value="ybbN"/>
    <property type="match status" value="1"/>
</dbReference>
<dbReference type="Pfam" id="PF14561">
    <property type="entry name" value="TPR_20"/>
    <property type="match status" value="1"/>
</dbReference>
<dbReference type="AlphaFoldDB" id="A0A1R4FM05"/>
<organism evidence="5 6">
    <name type="scientific">Agrococcus casei LMG 22410</name>
    <dbReference type="NCBI Taxonomy" id="1255656"/>
    <lineage>
        <taxon>Bacteria</taxon>
        <taxon>Bacillati</taxon>
        <taxon>Actinomycetota</taxon>
        <taxon>Actinomycetes</taxon>
        <taxon>Micrococcales</taxon>
        <taxon>Microbacteriaceae</taxon>
        <taxon>Agrococcus</taxon>
    </lineage>
</organism>
<dbReference type="GeneID" id="303172624"/>
<dbReference type="GO" id="GO:0015035">
    <property type="term" value="F:protein-disulfide reductase activity"/>
    <property type="evidence" value="ECO:0007669"/>
    <property type="project" value="TreeGrafter"/>
</dbReference>
<dbReference type="SUPFAM" id="SSF52833">
    <property type="entry name" value="Thioredoxin-like"/>
    <property type="match status" value="1"/>
</dbReference>
<evidence type="ECO:0000313" key="5">
    <source>
        <dbReference type="EMBL" id="SJM57060.1"/>
    </source>
</evidence>
<evidence type="ECO:0000256" key="2">
    <source>
        <dbReference type="ARBA" id="ARBA00023284"/>
    </source>
</evidence>
<feature type="domain" description="Thioredoxin" evidence="4">
    <location>
        <begin position="16"/>
        <end position="140"/>
    </location>
</feature>
<dbReference type="OrthoDB" id="5181746at2"/>
<dbReference type="Proteomes" id="UP000195787">
    <property type="component" value="Unassembled WGS sequence"/>
</dbReference>
<evidence type="ECO:0000259" key="4">
    <source>
        <dbReference type="PROSITE" id="PS51352"/>
    </source>
</evidence>
<evidence type="ECO:0000313" key="6">
    <source>
        <dbReference type="Proteomes" id="UP000195787"/>
    </source>
</evidence>
<dbReference type="InterPro" id="IPR011990">
    <property type="entry name" value="TPR-like_helical_dom_sf"/>
</dbReference>